<feature type="compositionally biased region" description="Low complexity" evidence="1">
    <location>
        <begin position="299"/>
        <end position="329"/>
    </location>
</feature>
<evidence type="ECO:0000256" key="1">
    <source>
        <dbReference type="SAM" id="MobiDB-lite"/>
    </source>
</evidence>
<feature type="compositionally biased region" description="Basic residues" evidence="1">
    <location>
        <begin position="349"/>
        <end position="363"/>
    </location>
</feature>
<protein>
    <submittedName>
        <fullName evidence="2">3441_t:CDS:1</fullName>
    </submittedName>
</protein>
<dbReference type="Proteomes" id="UP000789706">
    <property type="component" value="Unassembled WGS sequence"/>
</dbReference>
<dbReference type="AlphaFoldDB" id="A0A9N8VIU6"/>
<dbReference type="InterPro" id="IPR029005">
    <property type="entry name" value="LIM-bd/SEUSS"/>
</dbReference>
<comment type="caution">
    <text evidence="2">The sequence shown here is derived from an EMBL/GenBank/DDBJ whole genome shotgun (WGS) entry which is preliminary data.</text>
</comment>
<feature type="compositionally biased region" description="Polar residues" evidence="1">
    <location>
        <begin position="334"/>
        <end position="346"/>
    </location>
</feature>
<reference evidence="2" key="1">
    <citation type="submission" date="2021-06" db="EMBL/GenBank/DDBJ databases">
        <authorList>
            <person name="Kallberg Y."/>
            <person name="Tangrot J."/>
            <person name="Rosling A."/>
        </authorList>
    </citation>
    <scope>NUCLEOTIDE SEQUENCE</scope>
    <source>
        <strain evidence="2">AZ414A</strain>
    </source>
</reference>
<dbReference type="EMBL" id="CAJVPK010000135">
    <property type="protein sequence ID" value="CAG8457116.1"/>
    <property type="molecule type" value="Genomic_DNA"/>
</dbReference>
<organism evidence="2 3">
    <name type="scientific">Diversispora eburnea</name>
    <dbReference type="NCBI Taxonomy" id="1213867"/>
    <lineage>
        <taxon>Eukaryota</taxon>
        <taxon>Fungi</taxon>
        <taxon>Fungi incertae sedis</taxon>
        <taxon>Mucoromycota</taxon>
        <taxon>Glomeromycotina</taxon>
        <taxon>Glomeromycetes</taxon>
        <taxon>Diversisporales</taxon>
        <taxon>Diversisporaceae</taxon>
        <taxon>Diversispora</taxon>
    </lineage>
</organism>
<gene>
    <name evidence="2" type="ORF">DEBURN_LOCUS2476</name>
</gene>
<proteinExistence type="predicted"/>
<evidence type="ECO:0000313" key="2">
    <source>
        <dbReference type="EMBL" id="CAG8457116.1"/>
    </source>
</evidence>
<name>A0A9N8VIU6_9GLOM</name>
<dbReference type="PANTHER" id="PTHR10378">
    <property type="entry name" value="LIM DOMAIN-BINDING PROTEIN"/>
    <property type="match status" value="1"/>
</dbReference>
<evidence type="ECO:0000313" key="3">
    <source>
        <dbReference type="Proteomes" id="UP000789706"/>
    </source>
</evidence>
<feature type="region of interest" description="Disordered" evidence="1">
    <location>
        <begin position="266"/>
        <end position="369"/>
    </location>
</feature>
<dbReference type="Pfam" id="PF01803">
    <property type="entry name" value="LIM_bind"/>
    <property type="match status" value="1"/>
</dbReference>
<dbReference type="OrthoDB" id="774557at2759"/>
<keyword evidence="3" id="KW-1185">Reference proteome</keyword>
<accession>A0A9N8VIU6</accession>
<sequence>MANLNPPTYTNGINVPHSIVGMQNTPRMLVQPQTYTNLPVGLGFPTRMPGQMPMPSNITQPGPLGRCTLRIYMFSDHLLCEDEAKRFDITHWRRVVEEFFSSDAKMKYVALNQNDGTNRAFVNFESGVTSIGFTINHSKEIPNIHQNIHHGYILDGKASFIYNYSDESKVIAEGKLKVKFNTQLKIEVFEFITDKHSEYVPRHVPVLPGSTISEFGIPQKTRRCLEVAQVVSYLDDVISLTFRINKGPLSALNFIANSVQQGVGGGSMMMARSNTTPLTPGPSPPETTAKTPKEKGAETITTDNTNNTTNESPVPSPSTSKTESPTTKSLVKSPVQTNKRTTPNDTPKQKRPRLNNKPPKKGNRHDTGS</sequence>